<reference evidence="1" key="1">
    <citation type="submission" date="2018-05" db="EMBL/GenBank/DDBJ databases">
        <authorList>
            <person name="Lanie J.A."/>
            <person name="Ng W.-L."/>
            <person name="Kazmierczak K.M."/>
            <person name="Andrzejewski T.M."/>
            <person name="Davidsen T.M."/>
            <person name="Wayne K.J."/>
            <person name="Tettelin H."/>
            <person name="Glass J.I."/>
            <person name="Rusch D."/>
            <person name="Podicherti R."/>
            <person name="Tsui H.-C.T."/>
            <person name="Winkler M.E."/>
        </authorList>
    </citation>
    <scope>NUCLEOTIDE SEQUENCE</scope>
</reference>
<dbReference type="PIRSF" id="PIRSF015736">
    <property type="entry name" value="MI"/>
    <property type="match status" value="1"/>
</dbReference>
<dbReference type="InterPro" id="IPR026286">
    <property type="entry name" value="MaiA/AMDase"/>
</dbReference>
<dbReference type="InterPro" id="IPR053714">
    <property type="entry name" value="Iso_Racemase_Enz_sf"/>
</dbReference>
<evidence type="ECO:0008006" key="2">
    <source>
        <dbReference type="Google" id="ProtNLM"/>
    </source>
</evidence>
<organism evidence="1">
    <name type="scientific">marine metagenome</name>
    <dbReference type="NCBI Taxonomy" id="408172"/>
    <lineage>
        <taxon>unclassified sequences</taxon>
        <taxon>metagenomes</taxon>
        <taxon>ecological metagenomes</taxon>
    </lineage>
</organism>
<dbReference type="Gene3D" id="3.40.50.12500">
    <property type="match status" value="1"/>
</dbReference>
<dbReference type="PANTHER" id="PTHR40267">
    <property type="entry name" value="BLR3294 PROTEIN"/>
    <property type="match status" value="1"/>
</dbReference>
<name>A0A382FDP9_9ZZZZ</name>
<gene>
    <name evidence="1" type="ORF">METZ01_LOCUS214060</name>
</gene>
<dbReference type="PANTHER" id="PTHR40267:SF1">
    <property type="entry name" value="BLR3294 PROTEIN"/>
    <property type="match status" value="1"/>
</dbReference>
<evidence type="ECO:0000313" key="1">
    <source>
        <dbReference type="EMBL" id="SVB61206.1"/>
    </source>
</evidence>
<dbReference type="EMBL" id="UINC01049430">
    <property type="protein sequence ID" value="SVB61206.1"/>
    <property type="molecule type" value="Genomic_DNA"/>
</dbReference>
<accession>A0A382FDP9</accession>
<dbReference type="Pfam" id="PF17645">
    <property type="entry name" value="Amdase"/>
    <property type="match status" value="1"/>
</dbReference>
<sequence length="250" mass="27951">MPDVLAWRKKFGVLAPSTNTIVEPDLHMMEVPGVTSHMGRIMMQNTVRHSANVPDNDQRAIRLGNEMQPTIERLLTMEPDYLVMAMSAPTFRDGLEGNLRWKAQMQEYSGGLGMANGAEACQRALNLLNIKRISVLTPYWSDTSDHVIQYFTESGFEVVANIDLESPSAVGIGHITSDKCQEALLKINSDKAEAIIQCGTNLNMIRLADEADRWLGKPVLAINATIWWMALRDNGITDQLQGFGRMLRDY</sequence>
<proteinExistence type="predicted"/>
<dbReference type="AlphaFoldDB" id="A0A382FDP9"/>
<protein>
    <recommendedName>
        <fullName evidence="2">Arylmalonate decarboxylase</fullName>
    </recommendedName>
</protein>